<dbReference type="GO" id="GO:0004499">
    <property type="term" value="F:N,N-dimethylaniline monooxygenase activity"/>
    <property type="evidence" value="ECO:0007669"/>
    <property type="project" value="InterPro"/>
</dbReference>
<dbReference type="AlphaFoldDB" id="A0A6A6JFM8"/>
<accession>A0A6A6JFM8</accession>
<dbReference type="InterPro" id="IPR020946">
    <property type="entry name" value="Flavin_mOase-like"/>
</dbReference>
<evidence type="ECO:0000313" key="8">
    <source>
        <dbReference type="EMBL" id="KAF2274798.1"/>
    </source>
</evidence>
<dbReference type="Gene3D" id="3.50.50.60">
    <property type="entry name" value="FAD/NAD(P)-binding domain"/>
    <property type="match status" value="2"/>
</dbReference>
<name>A0A6A6JFM8_WESOR</name>
<dbReference type="EMBL" id="ML986500">
    <property type="protein sequence ID" value="KAF2274798.1"/>
    <property type="molecule type" value="Genomic_DNA"/>
</dbReference>
<dbReference type="Proteomes" id="UP000800097">
    <property type="component" value="Unassembled WGS sequence"/>
</dbReference>
<dbReference type="PRINTS" id="PR00411">
    <property type="entry name" value="PNDRDTASEI"/>
</dbReference>
<dbReference type="InterPro" id="IPR036188">
    <property type="entry name" value="FAD/NAD-bd_sf"/>
</dbReference>
<dbReference type="GO" id="GO:0050660">
    <property type="term" value="F:flavin adenine dinucleotide binding"/>
    <property type="evidence" value="ECO:0007669"/>
    <property type="project" value="InterPro"/>
</dbReference>
<sequence length="577" mass="64343">MAAVPVSQTEVSGTVDRGQNAQQYDVIVVGAGFSGIANLYRLRKAGLKVHVFEGASDFGGVWYWNRYPGARVDSETPFYQLNIPEVYKTWNFSSRYPDHRELRQYMAHCDKVLGLRKDVSFNSRVCSAEFDAATAQWHVRTENGKQARAQFLILASGLLHRTYKPDFPGLASYRGILHHSGAWPEDTSVKGKRVAIIGAGATSVQLVQELGKEAEHLTMFMRRPSYCLPMGQRAWSKEEQNQLRAYYPTLFAAGRKSAVGYPTPRTDVRVEDVSAEEREAFLEEMWNVGGYHFAVRNYKNIALEPEANKVVYDFWKQKVRARFTNKEKARMMAPDDAPYYFGTRRSPLEHDYYDVLDRDNVSIVDLNANPLETFTEKGITLGGEDSEREFDVVVLATGFDSFTGSLTQMGLKNKDGVDIKDVWANGVRTYLGMTVAGFPNAFMVYTSQAPTAFSNGPTIIEAQADFICDTIATLRAQGAKTIEARPEAEEEWKSAMNAVVQHTLLPYTPSWWNGSNIPGKVAENMTYIAGIDNYEAECRAKMAGWKGFEISPAPAEVTNVKSAGITATTTEVVGVEA</sequence>
<evidence type="ECO:0000256" key="1">
    <source>
        <dbReference type="ARBA" id="ARBA00001974"/>
    </source>
</evidence>
<evidence type="ECO:0000256" key="4">
    <source>
        <dbReference type="ARBA" id="ARBA00022827"/>
    </source>
</evidence>
<dbReference type="SUPFAM" id="SSF51905">
    <property type="entry name" value="FAD/NAD(P)-binding domain"/>
    <property type="match status" value="2"/>
</dbReference>
<dbReference type="PANTHER" id="PTHR43098:SF3">
    <property type="entry name" value="L-ORNITHINE N(5)-MONOOXYGENASE-RELATED"/>
    <property type="match status" value="1"/>
</dbReference>
<keyword evidence="5" id="KW-0521">NADP</keyword>
<protein>
    <submittedName>
        <fullName evidence="8">FAD/NAD(P)-binding domain-containing protein</fullName>
    </submittedName>
</protein>
<evidence type="ECO:0000256" key="6">
    <source>
        <dbReference type="ARBA" id="ARBA00023002"/>
    </source>
</evidence>
<evidence type="ECO:0000256" key="2">
    <source>
        <dbReference type="ARBA" id="ARBA00010139"/>
    </source>
</evidence>
<dbReference type="RefSeq" id="XP_033652337.1">
    <property type="nucleotide sequence ID" value="XM_033800338.1"/>
</dbReference>
<reference evidence="8" key="1">
    <citation type="journal article" date="2020" name="Stud. Mycol.">
        <title>101 Dothideomycetes genomes: a test case for predicting lifestyles and emergence of pathogens.</title>
        <authorList>
            <person name="Haridas S."/>
            <person name="Albert R."/>
            <person name="Binder M."/>
            <person name="Bloem J."/>
            <person name="Labutti K."/>
            <person name="Salamov A."/>
            <person name="Andreopoulos B."/>
            <person name="Baker S."/>
            <person name="Barry K."/>
            <person name="Bills G."/>
            <person name="Bluhm B."/>
            <person name="Cannon C."/>
            <person name="Castanera R."/>
            <person name="Culley D."/>
            <person name="Daum C."/>
            <person name="Ezra D."/>
            <person name="Gonzalez J."/>
            <person name="Henrissat B."/>
            <person name="Kuo A."/>
            <person name="Liang C."/>
            <person name="Lipzen A."/>
            <person name="Lutzoni F."/>
            <person name="Magnuson J."/>
            <person name="Mondo S."/>
            <person name="Nolan M."/>
            <person name="Ohm R."/>
            <person name="Pangilinan J."/>
            <person name="Park H.-J."/>
            <person name="Ramirez L."/>
            <person name="Alfaro M."/>
            <person name="Sun H."/>
            <person name="Tritt A."/>
            <person name="Yoshinaga Y."/>
            <person name="Zwiers L.-H."/>
            <person name="Turgeon B."/>
            <person name="Goodwin S."/>
            <person name="Spatafora J."/>
            <person name="Crous P."/>
            <person name="Grigoriev I."/>
        </authorList>
    </citation>
    <scope>NUCLEOTIDE SEQUENCE</scope>
    <source>
        <strain evidence="8">CBS 379.55</strain>
    </source>
</reference>
<dbReference type="PANTHER" id="PTHR43098">
    <property type="entry name" value="L-ORNITHINE N(5)-MONOOXYGENASE-RELATED"/>
    <property type="match status" value="1"/>
</dbReference>
<evidence type="ECO:0000256" key="5">
    <source>
        <dbReference type="ARBA" id="ARBA00022857"/>
    </source>
</evidence>
<keyword evidence="7" id="KW-0503">Monooxygenase</keyword>
<dbReference type="GeneID" id="54553513"/>
<keyword evidence="3" id="KW-0285">Flavoprotein</keyword>
<comment type="similarity">
    <text evidence="2">Belongs to the FAD-binding monooxygenase family.</text>
</comment>
<evidence type="ECO:0000256" key="3">
    <source>
        <dbReference type="ARBA" id="ARBA00022630"/>
    </source>
</evidence>
<keyword evidence="6" id="KW-0560">Oxidoreductase</keyword>
<dbReference type="GO" id="GO:0050661">
    <property type="term" value="F:NADP binding"/>
    <property type="evidence" value="ECO:0007669"/>
    <property type="project" value="InterPro"/>
</dbReference>
<dbReference type="OrthoDB" id="66881at2759"/>
<evidence type="ECO:0000256" key="7">
    <source>
        <dbReference type="ARBA" id="ARBA00023033"/>
    </source>
</evidence>
<gene>
    <name evidence="8" type="ORF">EI97DRAFT_451332</name>
</gene>
<evidence type="ECO:0000313" key="9">
    <source>
        <dbReference type="Proteomes" id="UP000800097"/>
    </source>
</evidence>
<organism evidence="8 9">
    <name type="scientific">Westerdykella ornata</name>
    <dbReference type="NCBI Taxonomy" id="318751"/>
    <lineage>
        <taxon>Eukaryota</taxon>
        <taxon>Fungi</taxon>
        <taxon>Dikarya</taxon>
        <taxon>Ascomycota</taxon>
        <taxon>Pezizomycotina</taxon>
        <taxon>Dothideomycetes</taxon>
        <taxon>Pleosporomycetidae</taxon>
        <taxon>Pleosporales</taxon>
        <taxon>Sporormiaceae</taxon>
        <taxon>Westerdykella</taxon>
    </lineage>
</organism>
<keyword evidence="4" id="KW-0274">FAD</keyword>
<dbReference type="Pfam" id="PF00743">
    <property type="entry name" value="FMO-like"/>
    <property type="match status" value="1"/>
</dbReference>
<comment type="cofactor">
    <cofactor evidence="1">
        <name>FAD</name>
        <dbReference type="ChEBI" id="CHEBI:57692"/>
    </cofactor>
</comment>
<dbReference type="InterPro" id="IPR050775">
    <property type="entry name" value="FAD-binding_Monooxygenases"/>
</dbReference>
<keyword evidence="9" id="KW-1185">Reference proteome</keyword>
<proteinExistence type="inferred from homology"/>